<organism evidence="1 2">
    <name type="scientific">Trichophyton equinum (strain ATCC MYA-4606 / CBS 127.97)</name>
    <name type="common">Horse ringworm fungus</name>
    <dbReference type="NCBI Taxonomy" id="559882"/>
    <lineage>
        <taxon>Eukaryota</taxon>
        <taxon>Fungi</taxon>
        <taxon>Dikarya</taxon>
        <taxon>Ascomycota</taxon>
        <taxon>Pezizomycotina</taxon>
        <taxon>Eurotiomycetes</taxon>
        <taxon>Eurotiomycetidae</taxon>
        <taxon>Onygenales</taxon>
        <taxon>Arthrodermataceae</taxon>
        <taxon>Trichophyton</taxon>
    </lineage>
</organism>
<name>F2PVW3_TRIEC</name>
<dbReference type="HOGENOM" id="CLU_1887225_0_0_1"/>
<evidence type="ECO:0000313" key="1">
    <source>
        <dbReference type="EMBL" id="EGE06031.1"/>
    </source>
</evidence>
<sequence length="135" mass="15423">MLITVCNKYRVTLQQIKVQVTIQQTVLYSVAVTRRRRTFPDFTRYTELGNLTRTQRAWGRRSEKKSHADVGLVVRTKQGRAVGHLSGDHADGFFRALALEGHSPKRHMAILCFTPGNGCKLDPERARFSIIQRLD</sequence>
<dbReference type="AlphaFoldDB" id="F2PVW3"/>
<evidence type="ECO:0000313" key="2">
    <source>
        <dbReference type="Proteomes" id="UP000009169"/>
    </source>
</evidence>
<proteinExistence type="predicted"/>
<keyword evidence="2" id="KW-1185">Reference proteome</keyword>
<reference evidence="2" key="1">
    <citation type="journal article" date="2012" name="MBio">
        <title>Comparative genome analysis of Trichophyton rubrum and related dermatophytes reveals candidate genes involved in infection.</title>
        <authorList>
            <person name="Martinez D.A."/>
            <person name="Oliver B.G."/>
            <person name="Graeser Y."/>
            <person name="Goldberg J.M."/>
            <person name="Li W."/>
            <person name="Martinez-Rossi N.M."/>
            <person name="Monod M."/>
            <person name="Shelest E."/>
            <person name="Barton R.C."/>
            <person name="Birch E."/>
            <person name="Brakhage A.A."/>
            <person name="Chen Z."/>
            <person name="Gurr S.J."/>
            <person name="Heiman D."/>
            <person name="Heitman J."/>
            <person name="Kosti I."/>
            <person name="Rossi A."/>
            <person name="Saif S."/>
            <person name="Samalova M."/>
            <person name="Saunders C.W."/>
            <person name="Shea T."/>
            <person name="Summerbell R.C."/>
            <person name="Xu J."/>
            <person name="Young S."/>
            <person name="Zeng Q."/>
            <person name="Birren B.W."/>
            <person name="Cuomo C.A."/>
            <person name="White T.C."/>
        </authorList>
    </citation>
    <scope>NUCLEOTIDE SEQUENCE [LARGE SCALE GENOMIC DNA]</scope>
    <source>
        <strain evidence="2">ATCC MYA-4606 / CBS 127.97</strain>
    </source>
</reference>
<dbReference type="VEuPathDB" id="FungiDB:TEQG_05145"/>
<accession>F2PVW3</accession>
<dbReference type="EMBL" id="DS995744">
    <property type="protein sequence ID" value="EGE06031.1"/>
    <property type="molecule type" value="Genomic_DNA"/>
</dbReference>
<protein>
    <submittedName>
        <fullName evidence="1">Uncharacterized protein</fullName>
    </submittedName>
</protein>
<gene>
    <name evidence="1" type="ORF">TEQG_05145</name>
</gene>
<dbReference type="Proteomes" id="UP000009169">
    <property type="component" value="Unassembled WGS sequence"/>
</dbReference>